<keyword evidence="10" id="KW-1185">Reference proteome</keyword>
<comment type="similarity">
    <text evidence="6">Belongs to the peptidase M24A family. Methionine aminopeptidase type 1 subfamily.</text>
</comment>
<comment type="cofactor">
    <cofactor evidence="6">
        <name>Co(2+)</name>
        <dbReference type="ChEBI" id="CHEBI:48828"/>
    </cofactor>
    <cofactor evidence="6">
        <name>Zn(2+)</name>
        <dbReference type="ChEBI" id="CHEBI:29105"/>
    </cofactor>
    <cofactor evidence="6">
        <name>Mn(2+)</name>
        <dbReference type="ChEBI" id="CHEBI:29035"/>
    </cofactor>
    <cofactor evidence="6">
        <name>Fe(2+)</name>
        <dbReference type="ChEBI" id="CHEBI:29033"/>
    </cofactor>
    <text evidence="6">Binds 2 divalent metal cations per subunit. Has a high-affinity and a low affinity metal-binding site. The true nature of the physiological cofactor is under debate. The enzyme is active with cobalt, zinc, manganese or divalent iron ions. Most likely, methionine aminopeptidases function as mononuclear Fe(2+)-metalloproteases under physiological conditions, and the catalytically relevant metal-binding site has been assigned to the histidine-containing high-affinity site.</text>
</comment>
<dbReference type="GO" id="GO:0070006">
    <property type="term" value="F:metalloaminopeptidase activity"/>
    <property type="evidence" value="ECO:0007669"/>
    <property type="project" value="UniProtKB-UniRule"/>
</dbReference>
<feature type="binding site" evidence="6">
    <location>
        <position position="105"/>
    </location>
    <ligand>
        <name>a divalent metal cation</name>
        <dbReference type="ChEBI" id="CHEBI:60240"/>
        <label>2</label>
        <note>catalytic</note>
    </ligand>
</feature>
<dbReference type="SUPFAM" id="SSF55920">
    <property type="entry name" value="Creatinase/aminopeptidase"/>
    <property type="match status" value="1"/>
</dbReference>
<evidence type="ECO:0000259" key="8">
    <source>
        <dbReference type="Pfam" id="PF00557"/>
    </source>
</evidence>
<protein>
    <recommendedName>
        <fullName evidence="6 7">Methionine aminopeptidase</fullName>
        <shortName evidence="6">MAP</shortName>
        <shortName evidence="6">MetAP</shortName>
        <ecNumber evidence="6 7">3.4.11.18</ecNumber>
    </recommendedName>
    <alternativeName>
        <fullName evidence="6">Peptidase M</fullName>
    </alternativeName>
</protein>
<evidence type="ECO:0000256" key="6">
    <source>
        <dbReference type="HAMAP-Rule" id="MF_01974"/>
    </source>
</evidence>
<evidence type="ECO:0000313" key="10">
    <source>
        <dbReference type="Proteomes" id="UP000030185"/>
    </source>
</evidence>
<keyword evidence="2 6" id="KW-0031">Aminopeptidase</keyword>
<dbReference type="GO" id="GO:0006508">
    <property type="term" value="P:proteolysis"/>
    <property type="evidence" value="ECO:0007669"/>
    <property type="project" value="UniProtKB-KW"/>
</dbReference>
<dbReference type="RefSeq" id="WP_045459537.1">
    <property type="nucleotide sequence ID" value="NZ_BBLT01000002.1"/>
</dbReference>
<accession>A0A098LBQ7</accession>
<dbReference type="InterPro" id="IPR036005">
    <property type="entry name" value="Creatinase/aminopeptidase-like"/>
</dbReference>
<dbReference type="EC" id="3.4.11.18" evidence="6 7"/>
<evidence type="ECO:0000256" key="4">
    <source>
        <dbReference type="ARBA" id="ARBA00022723"/>
    </source>
</evidence>
<comment type="caution">
    <text evidence="9">The sequence shown here is derived from an EMBL/GenBank/DDBJ whole genome shotgun (WGS) entry which is preliminary data.</text>
</comment>
<comment type="catalytic activity">
    <reaction evidence="6 7">
        <text>Release of N-terminal amino acids, preferentially methionine, from peptides and arylamides.</text>
        <dbReference type="EC" id="3.4.11.18"/>
    </reaction>
</comment>
<evidence type="ECO:0000256" key="3">
    <source>
        <dbReference type="ARBA" id="ARBA00022670"/>
    </source>
</evidence>
<dbReference type="CDD" id="cd01086">
    <property type="entry name" value="MetAP1"/>
    <property type="match status" value="1"/>
</dbReference>
<proteinExistence type="inferred from homology"/>
<name>A0A098LBQ7_9BACT</name>
<comment type="subunit">
    <text evidence="6">Monomer.</text>
</comment>
<comment type="function">
    <text evidence="1 6">Removes the N-terminal methionine from nascent proteins. The N-terminal methionine is often cleaved when the second residue in the primary sequence is small and uncharged (Met-Ala-, Cys, Gly, Pro, Ser, Thr, or Val). Requires deformylation of the N(alpha)-formylated initiator methionine before it can be hydrolyzed.</text>
</comment>
<dbReference type="PANTHER" id="PTHR43330">
    <property type="entry name" value="METHIONINE AMINOPEPTIDASE"/>
    <property type="match status" value="1"/>
</dbReference>
<dbReference type="NCBIfam" id="TIGR00500">
    <property type="entry name" value="met_pdase_I"/>
    <property type="match status" value="1"/>
</dbReference>
<feature type="binding site" evidence="6">
    <location>
        <position position="76"/>
    </location>
    <ligand>
        <name>substrate</name>
    </ligand>
</feature>
<keyword evidence="4 6" id="KW-0479">Metal-binding</keyword>
<keyword evidence="5 6" id="KW-0378">Hydrolase</keyword>
<reference evidence="9 10" key="1">
    <citation type="submission" date="2014-09" db="EMBL/GenBank/DDBJ databases">
        <title>Sporocytophaga myxococcoides PG-01 genome sequencing.</title>
        <authorList>
            <person name="Liu L."/>
            <person name="Gao P.J."/>
            <person name="Chen G.J."/>
            <person name="Wang L.S."/>
        </authorList>
    </citation>
    <scope>NUCLEOTIDE SEQUENCE [LARGE SCALE GENOMIC DNA]</scope>
    <source>
        <strain evidence="9 10">PG-01</strain>
    </source>
</reference>
<dbReference type="AlphaFoldDB" id="A0A098LBQ7"/>
<feature type="domain" description="Peptidase M24" evidence="8">
    <location>
        <begin position="12"/>
        <end position="240"/>
    </location>
</feature>
<feature type="binding site" evidence="6">
    <location>
        <position position="175"/>
    </location>
    <ligand>
        <name>substrate</name>
    </ligand>
</feature>
<dbReference type="InterPro" id="IPR002467">
    <property type="entry name" value="Pept_M24A_MAP1"/>
</dbReference>
<dbReference type="Gene3D" id="3.90.230.10">
    <property type="entry name" value="Creatinase/methionine aminopeptidase superfamily"/>
    <property type="match status" value="1"/>
</dbReference>
<feature type="binding site" evidence="6">
    <location>
        <position position="233"/>
    </location>
    <ligand>
        <name>a divalent metal cation</name>
        <dbReference type="ChEBI" id="CHEBI:60240"/>
        <label>1</label>
    </ligand>
</feature>
<dbReference type="PANTHER" id="PTHR43330:SF13">
    <property type="entry name" value="METHIONINE AMINOPEPTIDASE 2"/>
    <property type="match status" value="1"/>
</dbReference>
<dbReference type="Pfam" id="PF00557">
    <property type="entry name" value="Peptidase_M24"/>
    <property type="match status" value="1"/>
</dbReference>
<evidence type="ECO:0000256" key="1">
    <source>
        <dbReference type="ARBA" id="ARBA00002521"/>
    </source>
</evidence>
<dbReference type="OrthoDB" id="9802055at2"/>
<feature type="binding site" evidence="6">
    <location>
        <position position="202"/>
    </location>
    <ligand>
        <name>a divalent metal cation</name>
        <dbReference type="ChEBI" id="CHEBI:60240"/>
        <label>2</label>
        <note>catalytic</note>
    </ligand>
</feature>
<dbReference type="InterPro" id="IPR001714">
    <property type="entry name" value="Pept_M24_MAP"/>
</dbReference>
<feature type="binding site" evidence="6">
    <location>
        <position position="94"/>
    </location>
    <ligand>
        <name>a divalent metal cation</name>
        <dbReference type="ChEBI" id="CHEBI:60240"/>
        <label>1</label>
    </ligand>
</feature>
<dbReference type="HAMAP" id="MF_01974">
    <property type="entry name" value="MetAP_1"/>
    <property type="match status" value="1"/>
</dbReference>
<feature type="binding site" evidence="6">
    <location>
        <position position="168"/>
    </location>
    <ligand>
        <name>a divalent metal cation</name>
        <dbReference type="ChEBI" id="CHEBI:60240"/>
        <label>2</label>
        <note>catalytic</note>
    </ligand>
</feature>
<evidence type="ECO:0000256" key="7">
    <source>
        <dbReference type="RuleBase" id="RU003653"/>
    </source>
</evidence>
<dbReference type="GO" id="GO:0004239">
    <property type="term" value="F:initiator methionyl aminopeptidase activity"/>
    <property type="evidence" value="ECO:0007669"/>
    <property type="project" value="UniProtKB-UniRule"/>
</dbReference>
<sequence length="254" mass="28020">MSISSQADIEGLQRISDAVALTLKQMREYAKPGMSTKELDEFGGEILKKFGAKSAPKLTYGFPGWSCISLNDEIAHGVPSEKRILKEGDLINIDVSAELDGYWSDNGGSFVLGKDIHKHKPLVEASRNILYKAIHQIKGGVKIADIGLLIETEAKKAGFKVIKNLVGHGVGRSLHEAPEEIPCFNDKNNKQRFKKDSVVAVETFISTKANYAHDKGDGWTYITKDGSYVAQHEHTIIITDSKPIILTEANKIWD</sequence>
<dbReference type="EMBL" id="BBLT01000002">
    <property type="protein sequence ID" value="GAL83847.1"/>
    <property type="molecule type" value="Genomic_DNA"/>
</dbReference>
<dbReference type="InterPro" id="IPR000994">
    <property type="entry name" value="Pept_M24"/>
</dbReference>
<gene>
    <name evidence="6" type="primary">map</name>
    <name evidence="9" type="ORF">MYP_1075</name>
</gene>
<organism evidence="9 10">
    <name type="scientific">Sporocytophaga myxococcoides</name>
    <dbReference type="NCBI Taxonomy" id="153721"/>
    <lineage>
        <taxon>Bacteria</taxon>
        <taxon>Pseudomonadati</taxon>
        <taxon>Bacteroidota</taxon>
        <taxon>Cytophagia</taxon>
        <taxon>Cytophagales</taxon>
        <taxon>Cytophagaceae</taxon>
        <taxon>Sporocytophaga</taxon>
    </lineage>
</organism>
<dbReference type="PRINTS" id="PR00599">
    <property type="entry name" value="MAPEPTIDASE"/>
</dbReference>
<dbReference type="eggNOG" id="COG0024">
    <property type="taxonomic scope" value="Bacteria"/>
</dbReference>
<evidence type="ECO:0000313" key="9">
    <source>
        <dbReference type="EMBL" id="GAL83847.1"/>
    </source>
</evidence>
<dbReference type="Proteomes" id="UP000030185">
    <property type="component" value="Unassembled WGS sequence"/>
</dbReference>
<feature type="binding site" evidence="6">
    <location>
        <position position="233"/>
    </location>
    <ligand>
        <name>a divalent metal cation</name>
        <dbReference type="ChEBI" id="CHEBI:60240"/>
        <label>2</label>
        <note>catalytic</note>
    </ligand>
</feature>
<dbReference type="GO" id="GO:0046872">
    <property type="term" value="F:metal ion binding"/>
    <property type="evidence" value="ECO:0007669"/>
    <property type="project" value="UniProtKB-UniRule"/>
</dbReference>
<dbReference type="STRING" id="153721.MYP_1075"/>
<evidence type="ECO:0000256" key="5">
    <source>
        <dbReference type="ARBA" id="ARBA00022801"/>
    </source>
</evidence>
<feature type="binding site" evidence="6">
    <location>
        <position position="105"/>
    </location>
    <ligand>
        <name>a divalent metal cation</name>
        <dbReference type="ChEBI" id="CHEBI:60240"/>
        <label>1</label>
    </ligand>
</feature>
<evidence type="ECO:0000256" key="2">
    <source>
        <dbReference type="ARBA" id="ARBA00022438"/>
    </source>
</evidence>
<keyword evidence="3 6" id="KW-0645">Protease</keyword>